<dbReference type="RefSeq" id="WP_146950813.1">
    <property type="nucleotide sequence ID" value="NZ_VOQF01000028.1"/>
</dbReference>
<dbReference type="AlphaFoldDB" id="A0A5C6V2D7"/>
<keyword evidence="1" id="KW-0472">Membrane</keyword>
<evidence type="ECO:0000313" key="2">
    <source>
        <dbReference type="EMBL" id="TXC79020.1"/>
    </source>
</evidence>
<gene>
    <name evidence="2" type="ORF">FS935_22270</name>
</gene>
<proteinExistence type="predicted"/>
<comment type="caution">
    <text evidence="2">The sequence shown here is derived from an EMBL/GenBank/DDBJ whole genome shotgun (WGS) entry which is preliminary data.</text>
</comment>
<accession>A0A5C6V2D7</accession>
<name>A0A5C6V2D7_9BACI</name>
<reference evidence="2 3" key="1">
    <citation type="journal article" date="2005" name="Int. J. Syst. Evol. Microbiol.">
        <title>Bacillus litoralis sp. nov., isolated from a tidal flat of the Yellow Sea in Korea.</title>
        <authorList>
            <person name="Yoon J.H."/>
            <person name="Oh T.K."/>
        </authorList>
    </citation>
    <scope>NUCLEOTIDE SEQUENCE [LARGE SCALE GENOMIC DNA]</scope>
    <source>
        <strain evidence="2 3">SW-211</strain>
    </source>
</reference>
<dbReference type="EMBL" id="VOQF01000028">
    <property type="protein sequence ID" value="TXC79020.1"/>
    <property type="molecule type" value="Genomic_DNA"/>
</dbReference>
<keyword evidence="1" id="KW-0812">Transmembrane</keyword>
<keyword evidence="3" id="KW-1185">Reference proteome</keyword>
<organism evidence="2 3">
    <name type="scientific">Metabacillus litoralis</name>
    <dbReference type="NCBI Taxonomy" id="152268"/>
    <lineage>
        <taxon>Bacteria</taxon>
        <taxon>Bacillati</taxon>
        <taxon>Bacillota</taxon>
        <taxon>Bacilli</taxon>
        <taxon>Bacillales</taxon>
        <taxon>Bacillaceae</taxon>
        <taxon>Metabacillus</taxon>
    </lineage>
</organism>
<dbReference type="OrthoDB" id="2935858at2"/>
<feature type="transmembrane region" description="Helical" evidence="1">
    <location>
        <begin position="50"/>
        <end position="69"/>
    </location>
</feature>
<keyword evidence="1" id="KW-1133">Transmembrane helix</keyword>
<evidence type="ECO:0000313" key="3">
    <source>
        <dbReference type="Proteomes" id="UP000321363"/>
    </source>
</evidence>
<dbReference type="Proteomes" id="UP000321363">
    <property type="component" value="Unassembled WGS sequence"/>
</dbReference>
<protein>
    <submittedName>
        <fullName evidence="2">Uncharacterized protein</fullName>
    </submittedName>
</protein>
<feature type="transmembrane region" description="Helical" evidence="1">
    <location>
        <begin position="16"/>
        <end position="38"/>
    </location>
</feature>
<evidence type="ECO:0000256" key="1">
    <source>
        <dbReference type="SAM" id="Phobius"/>
    </source>
</evidence>
<sequence>MEEVDFSPLKSTLNNIAFQFIIWMAICIGSYAIAFTILRIIKVPDKIAHLIATAIFLIAMNYSFVNGYIPGIEGAQ</sequence>